<reference evidence="6 7" key="1">
    <citation type="journal article" date="2019" name="Nat. Ecol. Evol.">
        <title>Megaphylogeny resolves global patterns of mushroom evolution.</title>
        <authorList>
            <person name="Varga T."/>
            <person name="Krizsan K."/>
            <person name="Foldi C."/>
            <person name="Dima B."/>
            <person name="Sanchez-Garcia M."/>
            <person name="Sanchez-Ramirez S."/>
            <person name="Szollosi G.J."/>
            <person name="Szarkandi J.G."/>
            <person name="Papp V."/>
            <person name="Albert L."/>
            <person name="Andreopoulos W."/>
            <person name="Angelini C."/>
            <person name="Antonin V."/>
            <person name="Barry K.W."/>
            <person name="Bougher N.L."/>
            <person name="Buchanan P."/>
            <person name="Buyck B."/>
            <person name="Bense V."/>
            <person name="Catcheside P."/>
            <person name="Chovatia M."/>
            <person name="Cooper J."/>
            <person name="Damon W."/>
            <person name="Desjardin D."/>
            <person name="Finy P."/>
            <person name="Geml J."/>
            <person name="Haridas S."/>
            <person name="Hughes K."/>
            <person name="Justo A."/>
            <person name="Karasinski D."/>
            <person name="Kautmanova I."/>
            <person name="Kiss B."/>
            <person name="Kocsube S."/>
            <person name="Kotiranta H."/>
            <person name="LaButti K.M."/>
            <person name="Lechner B.E."/>
            <person name="Liimatainen K."/>
            <person name="Lipzen A."/>
            <person name="Lukacs Z."/>
            <person name="Mihaltcheva S."/>
            <person name="Morgado L.N."/>
            <person name="Niskanen T."/>
            <person name="Noordeloos M.E."/>
            <person name="Ohm R.A."/>
            <person name="Ortiz-Santana B."/>
            <person name="Ovrebo C."/>
            <person name="Racz N."/>
            <person name="Riley R."/>
            <person name="Savchenko A."/>
            <person name="Shiryaev A."/>
            <person name="Soop K."/>
            <person name="Spirin V."/>
            <person name="Szebenyi C."/>
            <person name="Tomsovsky M."/>
            <person name="Tulloss R.E."/>
            <person name="Uehling J."/>
            <person name="Grigoriev I.V."/>
            <person name="Vagvolgyi C."/>
            <person name="Papp T."/>
            <person name="Martin F.M."/>
            <person name="Miettinen O."/>
            <person name="Hibbett D.S."/>
            <person name="Nagy L.G."/>
        </authorList>
    </citation>
    <scope>NUCLEOTIDE SEQUENCE [LARGE SCALE GENOMIC DNA]</scope>
    <source>
        <strain evidence="6 7">OMC1185</strain>
    </source>
</reference>
<dbReference type="HAMAP" id="MF_03044">
    <property type="entry name" value="BMT2"/>
    <property type="match status" value="1"/>
</dbReference>
<dbReference type="SUPFAM" id="SSF53335">
    <property type="entry name" value="S-adenosyl-L-methionine-dependent methyltransferases"/>
    <property type="match status" value="1"/>
</dbReference>
<dbReference type="AlphaFoldDB" id="A0A5C3NCH1"/>
<dbReference type="EMBL" id="ML213505">
    <property type="protein sequence ID" value="TFK55020.1"/>
    <property type="molecule type" value="Genomic_DNA"/>
</dbReference>
<feature type="binding site" evidence="4">
    <location>
        <position position="138"/>
    </location>
    <ligand>
        <name>S-adenosyl-L-methionine</name>
        <dbReference type="ChEBI" id="CHEBI:59789"/>
    </ligand>
</feature>
<dbReference type="EC" id="2.1.1.-" evidence="4"/>
<proteinExistence type="inferred from homology"/>
<evidence type="ECO:0000256" key="5">
    <source>
        <dbReference type="SAM" id="MobiDB-lite"/>
    </source>
</evidence>
<comment type="subcellular location">
    <subcellularLocation>
        <location evidence="4">Nucleus</location>
        <location evidence="4">Nucleolus</location>
    </subcellularLocation>
</comment>
<dbReference type="InterPro" id="IPR029063">
    <property type="entry name" value="SAM-dependent_MTases_sf"/>
</dbReference>
<gene>
    <name evidence="6" type="ORF">OE88DRAFT_1779248</name>
</gene>
<dbReference type="InterPro" id="IPR021867">
    <property type="entry name" value="Bmt2/SAMTOR"/>
</dbReference>
<comment type="similarity">
    <text evidence="4">Belongs to the BMT2 family.</text>
</comment>
<name>A0A5C3NCH1_9AGAM</name>
<evidence type="ECO:0000256" key="4">
    <source>
        <dbReference type="HAMAP-Rule" id="MF_03044"/>
    </source>
</evidence>
<dbReference type="Proteomes" id="UP000305948">
    <property type="component" value="Unassembled WGS sequence"/>
</dbReference>
<protein>
    <recommendedName>
        <fullName evidence="4">25S rRNA adenine-N(1) methyltransferase</fullName>
        <ecNumber evidence="4">2.1.1.-</ecNumber>
    </recommendedName>
</protein>
<keyword evidence="4" id="KW-0539">Nucleus</keyword>
<keyword evidence="3 4" id="KW-0949">S-adenosyl-L-methionine</keyword>
<dbReference type="Gene3D" id="3.40.50.150">
    <property type="entry name" value="Vaccinia Virus protein VP39"/>
    <property type="match status" value="1"/>
</dbReference>
<evidence type="ECO:0000256" key="3">
    <source>
        <dbReference type="ARBA" id="ARBA00022691"/>
    </source>
</evidence>
<sequence>MGRIRRRKEPVVHTPENRSVASANKSSSRAVIRQFHCLLRKKVRLEKQKVTPENARALAAVEHEIESLGGLDTYQKMSTIGQGNDRGGGSERVFILWLKEQCMESASGKSKLKLLEVGALKPDNYASCSSWLEVTPIDLNSQHPSIREQDFLKMDEVEHSGRWDLISLSLVLNFVPDAHDRGRMLRLAHAMVKAEGLLFLALPLPCVHNSRYLTSDHLKALMSAIGFDELKARWKDGGKMAYWLYRKGTPSKDHLWHFRRKEVLLQGKRNNFAILL</sequence>
<dbReference type="GO" id="GO:0005730">
    <property type="term" value="C:nucleolus"/>
    <property type="evidence" value="ECO:0007669"/>
    <property type="project" value="UniProtKB-SubCell"/>
</dbReference>
<dbReference type="GO" id="GO:0016433">
    <property type="term" value="F:rRNA (adenine) methyltransferase activity"/>
    <property type="evidence" value="ECO:0007669"/>
    <property type="project" value="UniProtKB-UniRule"/>
</dbReference>
<feature type="binding site" evidence="4">
    <location>
        <position position="118"/>
    </location>
    <ligand>
        <name>S-adenosyl-L-methionine</name>
        <dbReference type="ChEBI" id="CHEBI:59789"/>
    </ligand>
</feature>
<evidence type="ECO:0000256" key="2">
    <source>
        <dbReference type="ARBA" id="ARBA00022679"/>
    </source>
</evidence>
<keyword evidence="2 4" id="KW-0808">Transferase</keyword>
<dbReference type="STRING" id="5364.A0A5C3NCH1"/>
<comment type="function">
    <text evidence="4">S-adenosyl-L-methionine-dependent methyltransferase that specifically methylates the N(1) position of an adenine present in helix 65 in 25S rRNA.</text>
</comment>
<evidence type="ECO:0000256" key="1">
    <source>
        <dbReference type="ARBA" id="ARBA00022603"/>
    </source>
</evidence>
<keyword evidence="7" id="KW-1185">Reference proteome</keyword>
<feature type="region of interest" description="Disordered" evidence="5">
    <location>
        <begin position="1"/>
        <end position="25"/>
    </location>
</feature>
<dbReference type="Pfam" id="PF11968">
    <property type="entry name" value="Bmt2"/>
    <property type="match status" value="1"/>
</dbReference>
<dbReference type="OrthoDB" id="5954793at2759"/>
<keyword evidence="1 4" id="KW-0489">Methyltransferase</keyword>
<evidence type="ECO:0000313" key="6">
    <source>
        <dbReference type="EMBL" id="TFK55020.1"/>
    </source>
</evidence>
<evidence type="ECO:0000313" key="7">
    <source>
        <dbReference type="Proteomes" id="UP000305948"/>
    </source>
</evidence>
<organism evidence="6 7">
    <name type="scientific">Heliocybe sulcata</name>
    <dbReference type="NCBI Taxonomy" id="5364"/>
    <lineage>
        <taxon>Eukaryota</taxon>
        <taxon>Fungi</taxon>
        <taxon>Dikarya</taxon>
        <taxon>Basidiomycota</taxon>
        <taxon>Agaricomycotina</taxon>
        <taxon>Agaricomycetes</taxon>
        <taxon>Gloeophyllales</taxon>
        <taxon>Gloeophyllaceae</taxon>
        <taxon>Heliocybe</taxon>
    </lineage>
</organism>
<dbReference type="PANTHER" id="PTHR21008">
    <property type="entry name" value="S-ADENOSYLMETHIONINE SENSOR UPSTREAM OF MTORC1-RELATED"/>
    <property type="match status" value="1"/>
</dbReference>
<accession>A0A5C3NCH1</accession>
<dbReference type="PANTHER" id="PTHR21008:SF1">
    <property type="entry name" value="25S RRNA (ADENINE(2142)-N(1))-METHYLTRANSFERASE"/>
    <property type="match status" value="1"/>
</dbReference>